<proteinExistence type="predicted"/>
<comment type="caution">
    <text evidence="1">The sequence shown here is derived from an EMBL/GenBank/DDBJ whole genome shotgun (WGS) entry which is preliminary data.</text>
</comment>
<protein>
    <recommendedName>
        <fullName evidence="3">GIY-YIG nuclease family protein</fullName>
    </recommendedName>
</protein>
<organism evidence="1 2">
    <name type="scientific">Kaistia geumhonensis</name>
    <dbReference type="NCBI Taxonomy" id="410839"/>
    <lineage>
        <taxon>Bacteria</taxon>
        <taxon>Pseudomonadati</taxon>
        <taxon>Pseudomonadota</taxon>
        <taxon>Alphaproteobacteria</taxon>
        <taxon>Hyphomicrobiales</taxon>
        <taxon>Kaistiaceae</taxon>
        <taxon>Kaistia</taxon>
    </lineage>
</organism>
<gene>
    <name evidence="1" type="ORF">QO015_003841</name>
</gene>
<evidence type="ECO:0008006" key="3">
    <source>
        <dbReference type="Google" id="ProtNLM"/>
    </source>
</evidence>
<name>A0ABU0MB84_9HYPH</name>
<accession>A0ABU0MB84</accession>
<dbReference type="InterPro" id="IPR035901">
    <property type="entry name" value="GIY-YIG_endonuc_sf"/>
</dbReference>
<dbReference type="Gene3D" id="3.40.1440.10">
    <property type="entry name" value="GIY-YIG endonuclease"/>
    <property type="match status" value="1"/>
</dbReference>
<evidence type="ECO:0000313" key="1">
    <source>
        <dbReference type="EMBL" id="MDQ0518228.1"/>
    </source>
</evidence>
<dbReference type="RefSeq" id="WP_266283674.1">
    <property type="nucleotide sequence ID" value="NZ_JAPKNF010000003.1"/>
</dbReference>
<reference evidence="1 2" key="1">
    <citation type="submission" date="2023-07" db="EMBL/GenBank/DDBJ databases">
        <title>Genomic Encyclopedia of Type Strains, Phase IV (KMG-IV): sequencing the most valuable type-strain genomes for metagenomic binning, comparative biology and taxonomic classification.</title>
        <authorList>
            <person name="Goeker M."/>
        </authorList>
    </citation>
    <scope>NUCLEOTIDE SEQUENCE [LARGE SCALE GENOMIC DNA]</scope>
    <source>
        <strain evidence="1 2">B1-1</strain>
    </source>
</reference>
<dbReference type="CDD" id="cd10451">
    <property type="entry name" value="GIY-YIG_LuxR_like"/>
    <property type="match status" value="1"/>
</dbReference>
<sequence length="111" mass="12387">MDRERRKAAVDAYRKRKDAPGIYAIRSRSSGAVFVGQTPDVEAIANRIFFSLRFGSHPGAALQAAFDKNGEIDLAFEVLERIEPPETPYLLRAILKDRLSAWRSRLGAALV</sequence>
<dbReference type="Proteomes" id="UP001223743">
    <property type="component" value="Unassembled WGS sequence"/>
</dbReference>
<evidence type="ECO:0000313" key="2">
    <source>
        <dbReference type="Proteomes" id="UP001223743"/>
    </source>
</evidence>
<dbReference type="SUPFAM" id="SSF82771">
    <property type="entry name" value="GIY-YIG endonuclease"/>
    <property type="match status" value="1"/>
</dbReference>
<dbReference type="EMBL" id="JAUSWJ010000001">
    <property type="protein sequence ID" value="MDQ0518228.1"/>
    <property type="molecule type" value="Genomic_DNA"/>
</dbReference>
<keyword evidence="2" id="KW-1185">Reference proteome</keyword>